<evidence type="ECO:0000256" key="4">
    <source>
        <dbReference type="ARBA" id="ARBA00022989"/>
    </source>
</evidence>
<dbReference type="InterPro" id="IPR052192">
    <property type="entry name" value="Insect_Ionotropic_Sensory_Rcpt"/>
</dbReference>
<evidence type="ECO:0000256" key="2">
    <source>
        <dbReference type="ARBA" id="ARBA00022475"/>
    </source>
</evidence>
<evidence type="ECO:0000313" key="11">
    <source>
        <dbReference type="Proteomes" id="UP001107558"/>
    </source>
</evidence>
<dbReference type="EMBL" id="JADBJN010000004">
    <property type="protein sequence ID" value="KAG5667753.1"/>
    <property type="molecule type" value="Genomic_DNA"/>
</dbReference>
<keyword evidence="3 8" id="KW-0812">Transmembrane</keyword>
<name>A0A9J6BCZ5_POLVA</name>
<evidence type="ECO:0008006" key="12">
    <source>
        <dbReference type="Google" id="ProtNLM"/>
    </source>
</evidence>
<keyword evidence="2" id="KW-1003">Cell membrane</keyword>
<feature type="chain" id="PRO_5039928002" description="Ionotropic receptor" evidence="9">
    <location>
        <begin position="21"/>
        <end position="670"/>
    </location>
</feature>
<comment type="subcellular location">
    <subcellularLocation>
        <location evidence="1">Cell membrane</location>
        <topology evidence="1">Multi-pass membrane protein</topology>
    </subcellularLocation>
</comment>
<dbReference type="PANTHER" id="PTHR42643">
    <property type="entry name" value="IONOTROPIC RECEPTOR 20A-RELATED"/>
    <property type="match status" value="1"/>
</dbReference>
<evidence type="ECO:0000256" key="6">
    <source>
        <dbReference type="ARBA" id="ARBA00023170"/>
    </source>
</evidence>
<keyword evidence="6" id="KW-0675">Receptor</keyword>
<feature type="transmembrane region" description="Helical" evidence="8">
    <location>
        <begin position="424"/>
        <end position="445"/>
    </location>
</feature>
<feature type="transmembrane region" description="Helical" evidence="8">
    <location>
        <begin position="647"/>
        <end position="665"/>
    </location>
</feature>
<sequence length="670" mass="78937">MQKLKVIITIFFIIMAQVGTLKMQNSLETVYSTSKAITDVIHEFYITNKIYFDFIIYGKATNHINDVIDEVTKKLSEIIPIEIIHIKDIENWNHELNQSVVFLTESADNLINLHKNSIKNHPIATKLTNLIPKKFKFLVYVEEILEIKKFRRAMEIHNEEISLSWCDLRCFEFIITRNENFINLTANLLFSEKSCGNFEPILLNSFGINSQKWNKELENFNHFDNFHGCMLTISVNFNHFWYTEEAKKYRNSISDNKELITFQSFNYRGISNEVINLAAKKYNFTPHFSIFDNLKGYNEHIGTKNYLGSKLKMIFFLNSYLDKKIVGFHTLDQCDTISYYYLVTPNDLYTNYEKLLMPFDITTWILLTFTISSTFAVVFVSYKIPQWFKDLFYGKNVKDPAYNALGIIFGMSQLKLPNESINRFILLLFIWFCLIFRTCYQSILFEFMISDMRKPLPASIEDLVKYKYTIVLKETVAKDFIKINDRIINGRESPNVIKISTENFNLLYRDAINGEIDTKFAFLVTTFDHVHLNSSLKNSLTIMDNEKITLGISHIMGSNNMLIEAINYIISRFISNGISNHLIEFGSWDLWRPFDIETEDPRKILSLDDLEFGFVLWIFSLSFPIICFLYEIFSYLTAKLLRNVQDFLFTLVLFLFLIMKLRKFYYRRNL</sequence>
<keyword evidence="7" id="KW-0325">Glycoprotein</keyword>
<evidence type="ECO:0000256" key="8">
    <source>
        <dbReference type="SAM" id="Phobius"/>
    </source>
</evidence>
<dbReference type="GO" id="GO:0005886">
    <property type="term" value="C:plasma membrane"/>
    <property type="evidence" value="ECO:0007669"/>
    <property type="project" value="UniProtKB-SubCell"/>
</dbReference>
<gene>
    <name evidence="10" type="ORF">PVAND_015723</name>
</gene>
<dbReference type="AlphaFoldDB" id="A0A9J6BCZ5"/>
<dbReference type="Proteomes" id="UP001107558">
    <property type="component" value="Chromosome 4"/>
</dbReference>
<organism evidence="10 11">
    <name type="scientific">Polypedilum vanderplanki</name>
    <name type="common">Sleeping chironomid midge</name>
    <dbReference type="NCBI Taxonomy" id="319348"/>
    <lineage>
        <taxon>Eukaryota</taxon>
        <taxon>Metazoa</taxon>
        <taxon>Ecdysozoa</taxon>
        <taxon>Arthropoda</taxon>
        <taxon>Hexapoda</taxon>
        <taxon>Insecta</taxon>
        <taxon>Pterygota</taxon>
        <taxon>Neoptera</taxon>
        <taxon>Endopterygota</taxon>
        <taxon>Diptera</taxon>
        <taxon>Nematocera</taxon>
        <taxon>Chironomoidea</taxon>
        <taxon>Chironomidae</taxon>
        <taxon>Chironominae</taxon>
        <taxon>Polypedilum</taxon>
        <taxon>Polypedilum</taxon>
    </lineage>
</organism>
<feature type="transmembrane region" description="Helical" evidence="8">
    <location>
        <begin position="612"/>
        <end position="635"/>
    </location>
</feature>
<dbReference type="SUPFAM" id="SSF53850">
    <property type="entry name" value="Periplasmic binding protein-like II"/>
    <property type="match status" value="1"/>
</dbReference>
<proteinExistence type="predicted"/>
<feature type="transmembrane region" description="Helical" evidence="8">
    <location>
        <begin position="361"/>
        <end position="382"/>
    </location>
</feature>
<keyword evidence="4 8" id="KW-1133">Transmembrane helix</keyword>
<evidence type="ECO:0000256" key="3">
    <source>
        <dbReference type="ARBA" id="ARBA00022692"/>
    </source>
</evidence>
<keyword evidence="11" id="KW-1185">Reference proteome</keyword>
<dbReference type="Gene3D" id="1.10.287.70">
    <property type="match status" value="1"/>
</dbReference>
<comment type="caution">
    <text evidence="10">The sequence shown here is derived from an EMBL/GenBank/DDBJ whole genome shotgun (WGS) entry which is preliminary data.</text>
</comment>
<evidence type="ECO:0000256" key="9">
    <source>
        <dbReference type="SAM" id="SignalP"/>
    </source>
</evidence>
<evidence type="ECO:0000256" key="7">
    <source>
        <dbReference type="ARBA" id="ARBA00023180"/>
    </source>
</evidence>
<evidence type="ECO:0000313" key="10">
    <source>
        <dbReference type="EMBL" id="KAG5667753.1"/>
    </source>
</evidence>
<accession>A0A9J6BCZ5</accession>
<dbReference type="OrthoDB" id="6614738at2759"/>
<keyword evidence="9" id="KW-0732">Signal</keyword>
<dbReference type="PANTHER" id="PTHR42643:SF30">
    <property type="entry name" value="IONOTROPIC RECEPTOR 40A-RELATED"/>
    <property type="match status" value="1"/>
</dbReference>
<evidence type="ECO:0000256" key="1">
    <source>
        <dbReference type="ARBA" id="ARBA00004651"/>
    </source>
</evidence>
<keyword evidence="5 8" id="KW-0472">Membrane</keyword>
<protein>
    <recommendedName>
        <fullName evidence="12">Ionotropic receptor</fullName>
    </recommendedName>
</protein>
<feature type="signal peptide" evidence="9">
    <location>
        <begin position="1"/>
        <end position="20"/>
    </location>
</feature>
<evidence type="ECO:0000256" key="5">
    <source>
        <dbReference type="ARBA" id="ARBA00023136"/>
    </source>
</evidence>
<reference evidence="10" key="1">
    <citation type="submission" date="2021-03" db="EMBL/GenBank/DDBJ databases">
        <title>Chromosome level genome of the anhydrobiotic midge Polypedilum vanderplanki.</title>
        <authorList>
            <person name="Yoshida Y."/>
            <person name="Kikawada T."/>
            <person name="Gusev O."/>
        </authorList>
    </citation>
    <scope>NUCLEOTIDE SEQUENCE</scope>
    <source>
        <strain evidence="10">NIAS01</strain>
        <tissue evidence="10">Whole body or cell culture</tissue>
    </source>
</reference>